<name>A0ABP9H9M2_9ACTN</name>
<evidence type="ECO:0000313" key="3">
    <source>
        <dbReference type="Proteomes" id="UP001500466"/>
    </source>
</evidence>
<dbReference type="InterPro" id="IPR016039">
    <property type="entry name" value="Thiolase-like"/>
</dbReference>
<protein>
    <recommendedName>
        <fullName evidence="1">Thiolase C-terminal domain-containing protein</fullName>
    </recommendedName>
</protein>
<sequence length="381" mass="39460">MTGTDPRKPESAAVITGIGTSAIGRRLGVDPWRLTADAALAAIADAGLTPADIDGVSTYPGEIGSTPGITGAGADDVRVLLGLRPRWYTGARELPGQLGAVVNAVLAVAGGLADHVLCFRTVWESTAQTQLGGRSETVAASLAHERTQWTAPYGAGYATYGGLQAQRYLHDTGSTRAHLGQVAVTARAHAARNPQAVYRTPMTLDDYLGARMISDPLCIYDCDVPVDGAIAFVISRAGGLADIPGRSVALEAIGSAPGFDAAADMLWSRTGLKPSDVGIAQLYDGFSVLALRWLEALRLCPRGDGGRFVEGGHRIALDGELPLNTNGGQLSAGRLHGFGGLHEACLQLRGAADGRQVTPHPHVAVVSSGAEAFTSALLLTL</sequence>
<dbReference type="PIRSF" id="PIRSF000429">
    <property type="entry name" value="Ac-CoA_Ac_transf"/>
    <property type="match status" value="1"/>
</dbReference>
<accession>A0ABP9H9M2</accession>
<dbReference type="InterPro" id="IPR002155">
    <property type="entry name" value="Thiolase"/>
</dbReference>
<dbReference type="Proteomes" id="UP001500466">
    <property type="component" value="Unassembled WGS sequence"/>
</dbReference>
<evidence type="ECO:0000313" key="2">
    <source>
        <dbReference type="EMBL" id="GAA4965023.1"/>
    </source>
</evidence>
<dbReference type="SUPFAM" id="SSF53901">
    <property type="entry name" value="Thiolase-like"/>
    <property type="match status" value="2"/>
</dbReference>
<reference evidence="3" key="1">
    <citation type="journal article" date="2019" name="Int. J. Syst. Evol. Microbiol.">
        <title>The Global Catalogue of Microorganisms (GCM) 10K type strain sequencing project: providing services to taxonomists for standard genome sequencing and annotation.</title>
        <authorList>
            <consortium name="The Broad Institute Genomics Platform"/>
            <consortium name="The Broad Institute Genome Sequencing Center for Infectious Disease"/>
            <person name="Wu L."/>
            <person name="Ma J."/>
        </authorList>
    </citation>
    <scope>NUCLEOTIDE SEQUENCE [LARGE SCALE GENOMIC DNA]</scope>
    <source>
        <strain evidence="3">JCM 17986</strain>
    </source>
</reference>
<dbReference type="CDD" id="cd00829">
    <property type="entry name" value="SCP-x_thiolase"/>
    <property type="match status" value="1"/>
</dbReference>
<keyword evidence="3" id="KW-1185">Reference proteome</keyword>
<comment type="caution">
    <text evidence="2">The sequence shown here is derived from an EMBL/GenBank/DDBJ whole genome shotgun (WGS) entry which is preliminary data.</text>
</comment>
<proteinExistence type="predicted"/>
<dbReference type="Gene3D" id="3.40.47.10">
    <property type="match status" value="1"/>
</dbReference>
<dbReference type="InterPro" id="IPR055140">
    <property type="entry name" value="Thiolase_C_2"/>
</dbReference>
<organism evidence="2 3">
    <name type="scientific">Yinghuangia aomiensis</name>
    <dbReference type="NCBI Taxonomy" id="676205"/>
    <lineage>
        <taxon>Bacteria</taxon>
        <taxon>Bacillati</taxon>
        <taxon>Actinomycetota</taxon>
        <taxon>Actinomycetes</taxon>
        <taxon>Kitasatosporales</taxon>
        <taxon>Streptomycetaceae</taxon>
        <taxon>Yinghuangia</taxon>
    </lineage>
</organism>
<dbReference type="Pfam" id="PF22691">
    <property type="entry name" value="Thiolase_C_1"/>
    <property type="match status" value="1"/>
</dbReference>
<dbReference type="RefSeq" id="WP_345676103.1">
    <property type="nucleotide sequence ID" value="NZ_BAABHS010000010.1"/>
</dbReference>
<dbReference type="EMBL" id="BAABHS010000010">
    <property type="protein sequence ID" value="GAA4965023.1"/>
    <property type="molecule type" value="Genomic_DNA"/>
</dbReference>
<dbReference type="PANTHER" id="PTHR42870">
    <property type="entry name" value="ACETYL-COA C-ACETYLTRANSFERASE"/>
    <property type="match status" value="1"/>
</dbReference>
<dbReference type="PANTHER" id="PTHR42870:SF1">
    <property type="entry name" value="NON-SPECIFIC LIPID-TRANSFER PROTEIN-LIKE 2"/>
    <property type="match status" value="1"/>
</dbReference>
<evidence type="ECO:0000259" key="1">
    <source>
        <dbReference type="Pfam" id="PF22691"/>
    </source>
</evidence>
<gene>
    <name evidence="2" type="ORF">GCM10023205_31560</name>
</gene>
<feature type="domain" description="Thiolase C-terminal" evidence="1">
    <location>
        <begin position="259"/>
        <end position="376"/>
    </location>
</feature>